<name>A0A4Y7TM09_COPMI</name>
<accession>A0A4Y7TM09</accession>
<dbReference type="EMBL" id="QPFP01000008">
    <property type="protein sequence ID" value="TEB35235.1"/>
    <property type="molecule type" value="Genomic_DNA"/>
</dbReference>
<dbReference type="AlphaFoldDB" id="A0A4Y7TM09"/>
<proteinExistence type="predicted"/>
<reference evidence="1 2" key="1">
    <citation type="journal article" date="2019" name="Nat. Ecol. Evol.">
        <title>Megaphylogeny resolves global patterns of mushroom evolution.</title>
        <authorList>
            <person name="Varga T."/>
            <person name="Krizsan K."/>
            <person name="Foldi C."/>
            <person name="Dima B."/>
            <person name="Sanchez-Garcia M."/>
            <person name="Sanchez-Ramirez S."/>
            <person name="Szollosi G.J."/>
            <person name="Szarkandi J.G."/>
            <person name="Papp V."/>
            <person name="Albert L."/>
            <person name="Andreopoulos W."/>
            <person name="Angelini C."/>
            <person name="Antonin V."/>
            <person name="Barry K.W."/>
            <person name="Bougher N.L."/>
            <person name="Buchanan P."/>
            <person name="Buyck B."/>
            <person name="Bense V."/>
            <person name="Catcheside P."/>
            <person name="Chovatia M."/>
            <person name="Cooper J."/>
            <person name="Damon W."/>
            <person name="Desjardin D."/>
            <person name="Finy P."/>
            <person name="Geml J."/>
            <person name="Haridas S."/>
            <person name="Hughes K."/>
            <person name="Justo A."/>
            <person name="Karasinski D."/>
            <person name="Kautmanova I."/>
            <person name="Kiss B."/>
            <person name="Kocsube S."/>
            <person name="Kotiranta H."/>
            <person name="LaButti K.M."/>
            <person name="Lechner B.E."/>
            <person name="Liimatainen K."/>
            <person name="Lipzen A."/>
            <person name="Lukacs Z."/>
            <person name="Mihaltcheva S."/>
            <person name="Morgado L.N."/>
            <person name="Niskanen T."/>
            <person name="Noordeloos M.E."/>
            <person name="Ohm R.A."/>
            <person name="Ortiz-Santana B."/>
            <person name="Ovrebo C."/>
            <person name="Racz N."/>
            <person name="Riley R."/>
            <person name="Savchenko A."/>
            <person name="Shiryaev A."/>
            <person name="Soop K."/>
            <person name="Spirin V."/>
            <person name="Szebenyi C."/>
            <person name="Tomsovsky M."/>
            <person name="Tulloss R.E."/>
            <person name="Uehling J."/>
            <person name="Grigoriev I.V."/>
            <person name="Vagvolgyi C."/>
            <person name="Papp T."/>
            <person name="Martin F.M."/>
            <person name="Miettinen O."/>
            <person name="Hibbett D.S."/>
            <person name="Nagy L.G."/>
        </authorList>
    </citation>
    <scope>NUCLEOTIDE SEQUENCE [LARGE SCALE GENOMIC DNA]</scope>
    <source>
        <strain evidence="1 2">FP101781</strain>
    </source>
</reference>
<evidence type="ECO:0000313" key="1">
    <source>
        <dbReference type="EMBL" id="TEB35235.1"/>
    </source>
</evidence>
<comment type="caution">
    <text evidence="1">The sequence shown here is derived from an EMBL/GenBank/DDBJ whole genome shotgun (WGS) entry which is preliminary data.</text>
</comment>
<sequence>MIVCVRADTHSSHRLLSLQECKSVKRLVYIPDEDIRPLARIPEESHTFLSQVERCTPTEMCIWAKGLPDLQRSFSGPIYRNLTHLSVVFSYQWDWNWDWNTLPLLKRLTHLSINDLHGQIAHKHISDITQQIISLVQPDFRVLVVHTSGLEGEMGPISYSLLRHLDPRIVVASTEKTTEWFEDTFMSAMGPYFYCSLADHTADWMGDEVSADGSIRRGFWDQAEDALHGDPELRQKAFERTKQGLMTVVLHIATHMRSKSPQDRPPIPSDVSSTQYIVDLMKKIEQGLPLLPSDLPGNVAIAPIRGDEVSLEGPPQNLA</sequence>
<dbReference type="OrthoDB" id="3145912at2759"/>
<evidence type="ECO:0000313" key="2">
    <source>
        <dbReference type="Proteomes" id="UP000298030"/>
    </source>
</evidence>
<organism evidence="1 2">
    <name type="scientific">Coprinellus micaceus</name>
    <name type="common">Glistening ink-cap mushroom</name>
    <name type="synonym">Coprinus micaceus</name>
    <dbReference type="NCBI Taxonomy" id="71717"/>
    <lineage>
        <taxon>Eukaryota</taxon>
        <taxon>Fungi</taxon>
        <taxon>Dikarya</taxon>
        <taxon>Basidiomycota</taxon>
        <taxon>Agaricomycotina</taxon>
        <taxon>Agaricomycetes</taxon>
        <taxon>Agaricomycetidae</taxon>
        <taxon>Agaricales</taxon>
        <taxon>Agaricineae</taxon>
        <taxon>Psathyrellaceae</taxon>
        <taxon>Coprinellus</taxon>
    </lineage>
</organism>
<dbReference type="Proteomes" id="UP000298030">
    <property type="component" value="Unassembled WGS sequence"/>
</dbReference>
<protein>
    <submittedName>
        <fullName evidence="1">Uncharacterized protein</fullName>
    </submittedName>
</protein>
<keyword evidence="2" id="KW-1185">Reference proteome</keyword>
<gene>
    <name evidence="1" type="ORF">FA13DRAFT_1450936</name>
</gene>